<feature type="region of interest" description="Disordered" evidence="5">
    <location>
        <begin position="199"/>
        <end position="219"/>
    </location>
</feature>
<dbReference type="Gene3D" id="3.40.50.300">
    <property type="entry name" value="P-loop containing nucleotide triphosphate hydrolases"/>
    <property type="match status" value="1"/>
</dbReference>
<dbReference type="InterPro" id="IPR039657">
    <property type="entry name" value="Dimethylallyltransferase"/>
</dbReference>
<comment type="caution">
    <text evidence="6">The sequence shown here is derived from an EMBL/GenBank/DDBJ whole genome shotgun (WGS) entry which is preliminary data.</text>
</comment>
<dbReference type="Gene3D" id="3.30.160.60">
    <property type="entry name" value="Classic Zinc Finger"/>
    <property type="match status" value="1"/>
</dbReference>
<evidence type="ECO:0000313" key="7">
    <source>
        <dbReference type="Proteomes" id="UP001286313"/>
    </source>
</evidence>
<evidence type="ECO:0000256" key="1">
    <source>
        <dbReference type="ARBA" id="ARBA00005842"/>
    </source>
</evidence>
<accession>A0AAE1EI22</accession>
<comment type="similarity">
    <text evidence="1">Belongs to the IPP transferase family.</text>
</comment>
<dbReference type="Pfam" id="PF01715">
    <property type="entry name" value="IPPT"/>
    <property type="match status" value="1"/>
</dbReference>
<protein>
    <recommendedName>
        <fullName evidence="8">tRNA isopentenyltransferase 1</fullName>
    </recommendedName>
</protein>
<dbReference type="GO" id="GO:0005524">
    <property type="term" value="F:ATP binding"/>
    <property type="evidence" value="ECO:0007669"/>
    <property type="project" value="UniProtKB-KW"/>
</dbReference>
<reference evidence="6" key="1">
    <citation type="submission" date="2023-10" db="EMBL/GenBank/DDBJ databases">
        <title>Genome assemblies of two species of porcelain crab, Petrolisthes cinctipes and Petrolisthes manimaculis (Anomura: Porcellanidae).</title>
        <authorList>
            <person name="Angst P."/>
        </authorList>
    </citation>
    <scope>NUCLEOTIDE SEQUENCE</scope>
    <source>
        <strain evidence="6">PB745_01</strain>
        <tissue evidence="6">Gill</tissue>
    </source>
</reference>
<proteinExistence type="inferred from homology"/>
<feature type="region of interest" description="Disordered" evidence="5">
    <location>
        <begin position="254"/>
        <end position="279"/>
    </location>
</feature>
<dbReference type="GO" id="GO:0006400">
    <property type="term" value="P:tRNA modification"/>
    <property type="evidence" value="ECO:0007669"/>
    <property type="project" value="TreeGrafter"/>
</dbReference>
<feature type="region of interest" description="Disordered" evidence="5">
    <location>
        <begin position="1"/>
        <end position="35"/>
    </location>
</feature>
<keyword evidence="2" id="KW-0808">Transferase</keyword>
<dbReference type="InterPro" id="IPR036236">
    <property type="entry name" value="Znf_C2H2_sf"/>
</dbReference>
<evidence type="ECO:0000256" key="4">
    <source>
        <dbReference type="ARBA" id="ARBA00022840"/>
    </source>
</evidence>
<keyword evidence="4" id="KW-0067">ATP-binding</keyword>
<organism evidence="6 7">
    <name type="scientific">Petrolisthes cinctipes</name>
    <name type="common">Flat porcelain crab</name>
    <dbReference type="NCBI Taxonomy" id="88211"/>
    <lineage>
        <taxon>Eukaryota</taxon>
        <taxon>Metazoa</taxon>
        <taxon>Ecdysozoa</taxon>
        <taxon>Arthropoda</taxon>
        <taxon>Crustacea</taxon>
        <taxon>Multicrustacea</taxon>
        <taxon>Malacostraca</taxon>
        <taxon>Eumalacostraca</taxon>
        <taxon>Eucarida</taxon>
        <taxon>Decapoda</taxon>
        <taxon>Pleocyemata</taxon>
        <taxon>Anomura</taxon>
        <taxon>Galatheoidea</taxon>
        <taxon>Porcellanidae</taxon>
        <taxon>Petrolisthes</taxon>
    </lineage>
</organism>
<evidence type="ECO:0008006" key="8">
    <source>
        <dbReference type="Google" id="ProtNLM"/>
    </source>
</evidence>
<name>A0AAE1EI22_PETCI</name>
<dbReference type="SUPFAM" id="SSF57667">
    <property type="entry name" value="beta-beta-alpha zinc fingers"/>
    <property type="match status" value="1"/>
</dbReference>
<evidence type="ECO:0000313" key="6">
    <source>
        <dbReference type="EMBL" id="KAK3852253.1"/>
    </source>
</evidence>
<dbReference type="PANTHER" id="PTHR11088">
    <property type="entry name" value="TRNA DIMETHYLALLYLTRANSFERASE"/>
    <property type="match status" value="1"/>
</dbReference>
<keyword evidence="7" id="KW-1185">Reference proteome</keyword>
<evidence type="ECO:0000256" key="5">
    <source>
        <dbReference type="SAM" id="MobiDB-lite"/>
    </source>
</evidence>
<evidence type="ECO:0000256" key="2">
    <source>
        <dbReference type="ARBA" id="ARBA00022679"/>
    </source>
</evidence>
<dbReference type="AlphaFoldDB" id="A0AAE1EI22"/>
<dbReference type="PANTHER" id="PTHR11088:SF89">
    <property type="entry name" value="TRNA DIMETHYLALLYLTRANSFERASE"/>
    <property type="match status" value="1"/>
</dbReference>
<dbReference type="GO" id="GO:0005739">
    <property type="term" value="C:mitochondrion"/>
    <property type="evidence" value="ECO:0007669"/>
    <property type="project" value="TreeGrafter"/>
</dbReference>
<gene>
    <name evidence="6" type="ORF">Pcinc_041155</name>
</gene>
<sequence>MSLHRSLQVWEQTGRPHSQHLEEQRQQGQAGGGQLGGGLRYPHTAIFWVTCQQDVLNQRVDARVDEMIDRGLVDELLDFHASYNTKRLANDILSSPDYTHGIFQSIGFKEFHEYLVLGEEDRQGEQGKKLYKEGVETMKMATRRYSKKQIRWIKNRFLKPPGRKVPPLYAVDGSEPEHWGERVREPALQVVEALLNDSTPALQPLNPPGTDQDNTEITNDKSRHECHVCDRVIIGAKVWKIHLAGNRHHKMLKRQSRLAAEGAGGGTDKTGQQQHESNEQVIICKTKI</sequence>
<dbReference type="InterPro" id="IPR027417">
    <property type="entry name" value="P-loop_NTPase"/>
</dbReference>
<dbReference type="GO" id="GO:0052381">
    <property type="term" value="F:tRNA dimethylallyltransferase activity"/>
    <property type="evidence" value="ECO:0007669"/>
    <property type="project" value="TreeGrafter"/>
</dbReference>
<evidence type="ECO:0000256" key="3">
    <source>
        <dbReference type="ARBA" id="ARBA00022741"/>
    </source>
</evidence>
<dbReference type="Proteomes" id="UP001286313">
    <property type="component" value="Unassembled WGS sequence"/>
</dbReference>
<keyword evidence="3" id="KW-0547">Nucleotide-binding</keyword>
<dbReference type="EMBL" id="JAWQEG010007517">
    <property type="protein sequence ID" value="KAK3852253.1"/>
    <property type="molecule type" value="Genomic_DNA"/>
</dbReference>